<name>A0A9W8JHV7_9AGAR</name>
<evidence type="ECO:0000256" key="8">
    <source>
        <dbReference type="ARBA" id="ARBA00023328"/>
    </source>
</evidence>
<evidence type="ECO:0000259" key="11">
    <source>
        <dbReference type="Pfam" id="PF08234"/>
    </source>
</evidence>
<keyword evidence="2 9" id="KW-0158">Chromosome</keyword>
<evidence type="ECO:0000256" key="4">
    <source>
        <dbReference type="ARBA" id="ARBA00022776"/>
    </source>
</evidence>
<dbReference type="InterPro" id="IPR013255">
    <property type="entry name" value="Spc25_C"/>
</dbReference>
<dbReference type="GO" id="GO:0007059">
    <property type="term" value="P:chromosome segregation"/>
    <property type="evidence" value="ECO:0007669"/>
    <property type="project" value="InterPro"/>
</dbReference>
<evidence type="ECO:0000256" key="10">
    <source>
        <dbReference type="SAM" id="Coils"/>
    </source>
</evidence>
<comment type="subcellular location">
    <subcellularLocation>
        <location evidence="9">Nucleus</location>
    </subcellularLocation>
    <subcellularLocation>
        <location evidence="9">Chromosome</location>
        <location evidence="9">Centromere</location>
        <location evidence="9">Kinetochore</location>
    </subcellularLocation>
</comment>
<comment type="caution">
    <text evidence="12">The sequence shown here is derived from an EMBL/GenBank/DDBJ whole genome shotgun (WGS) entry which is preliminary data.</text>
</comment>
<keyword evidence="5 9" id="KW-0995">Kinetochore</keyword>
<dbReference type="PANTHER" id="PTHR14281:SF0">
    <property type="entry name" value="KINETOCHORE PROTEIN SPC25"/>
    <property type="match status" value="1"/>
</dbReference>
<comment type="similarity">
    <text evidence="1 9">Belongs to the SPC25 family.</text>
</comment>
<evidence type="ECO:0000256" key="1">
    <source>
        <dbReference type="ARBA" id="ARBA00006379"/>
    </source>
</evidence>
<evidence type="ECO:0000256" key="5">
    <source>
        <dbReference type="ARBA" id="ARBA00022838"/>
    </source>
</evidence>
<dbReference type="EMBL" id="JANBPK010000810">
    <property type="protein sequence ID" value="KAJ2931135.1"/>
    <property type="molecule type" value="Genomic_DNA"/>
</dbReference>
<organism evidence="12 13">
    <name type="scientific">Candolleomyces eurysporus</name>
    <dbReference type="NCBI Taxonomy" id="2828524"/>
    <lineage>
        <taxon>Eukaryota</taxon>
        <taxon>Fungi</taxon>
        <taxon>Dikarya</taxon>
        <taxon>Basidiomycota</taxon>
        <taxon>Agaricomycotina</taxon>
        <taxon>Agaricomycetes</taxon>
        <taxon>Agaricomycetidae</taxon>
        <taxon>Agaricales</taxon>
        <taxon>Agaricineae</taxon>
        <taxon>Psathyrellaceae</taxon>
        <taxon>Candolleomyces</taxon>
    </lineage>
</organism>
<keyword evidence="4 9" id="KW-0498">Mitosis</keyword>
<dbReference type="Gene3D" id="3.30.457.50">
    <property type="entry name" value="Chromosome segregation protein Spc25"/>
    <property type="match status" value="1"/>
</dbReference>
<sequence length="252" mass="29321">MSVRVPQLDLAAILKQPNPHIDLRTTTYENSTRNFLKALTTWKNRSINTLSERRKSQAAEKKRVIEKTHQVEGETNQCKLREIDLVAELEKEKEERQELELSVAAFKRQLSSLRDKCSSIDSEIEQYRVITENLRREKNKERSILHKNASRVNPDLQFCQERLGFSMEGIEKDQLFVRFWQLDPSDPQRDASLVIDLSSSNYRVLTSSPLLPSLPILVTSVNETGDIYLFIKQAREKYRELALMLEFDPVTL</sequence>
<accession>A0A9W8JHV7</accession>
<dbReference type="GO" id="GO:0005634">
    <property type="term" value="C:nucleus"/>
    <property type="evidence" value="ECO:0007669"/>
    <property type="project" value="UniProtKB-SubCell"/>
</dbReference>
<dbReference type="Proteomes" id="UP001140091">
    <property type="component" value="Unassembled WGS sequence"/>
</dbReference>
<evidence type="ECO:0000256" key="9">
    <source>
        <dbReference type="RuleBase" id="RU367150"/>
    </source>
</evidence>
<dbReference type="CDD" id="cd23784">
    <property type="entry name" value="RWD_Spc25"/>
    <property type="match status" value="1"/>
</dbReference>
<feature type="coiled-coil region" evidence="10">
    <location>
        <begin position="82"/>
        <end position="116"/>
    </location>
</feature>
<evidence type="ECO:0000256" key="3">
    <source>
        <dbReference type="ARBA" id="ARBA00022618"/>
    </source>
</evidence>
<evidence type="ECO:0000256" key="7">
    <source>
        <dbReference type="ARBA" id="ARBA00023306"/>
    </source>
</evidence>
<comment type="function">
    <text evidence="9">Acts as a component of the essential kinetochore-associated NDC80 complex, which is required for chromosome segregation and spindle checkpoint activity.</text>
</comment>
<proteinExistence type="inferred from homology"/>
<reference evidence="12" key="1">
    <citation type="submission" date="2022-06" db="EMBL/GenBank/DDBJ databases">
        <title>Genome Sequence of Candolleomyces eurysporus.</title>
        <authorList>
            <person name="Buettner E."/>
        </authorList>
    </citation>
    <scope>NUCLEOTIDE SEQUENCE</scope>
    <source>
        <strain evidence="12">VTCC 930004</strain>
    </source>
</reference>
<keyword evidence="9" id="KW-0539">Nucleus</keyword>
<keyword evidence="13" id="KW-1185">Reference proteome</keyword>
<feature type="non-terminal residue" evidence="12">
    <location>
        <position position="1"/>
    </location>
</feature>
<keyword evidence="8 9" id="KW-0137">Centromere</keyword>
<keyword evidence="7 9" id="KW-0131">Cell cycle</keyword>
<evidence type="ECO:0000256" key="2">
    <source>
        <dbReference type="ARBA" id="ARBA00022454"/>
    </source>
</evidence>
<keyword evidence="6 10" id="KW-0175">Coiled coil</keyword>
<dbReference type="OrthoDB" id="4056921at2759"/>
<dbReference type="InterPro" id="IPR045143">
    <property type="entry name" value="Spc25"/>
</dbReference>
<comment type="subunit">
    <text evidence="9">Component of the NDC80 complex.</text>
</comment>
<dbReference type="Pfam" id="PF08234">
    <property type="entry name" value="Spindle_Spc25"/>
    <property type="match status" value="1"/>
</dbReference>
<feature type="domain" description="Chromosome segregation protein Spc25 C-terminal" evidence="11">
    <location>
        <begin position="170"/>
        <end position="238"/>
    </location>
</feature>
<evidence type="ECO:0000256" key="6">
    <source>
        <dbReference type="ARBA" id="ARBA00023054"/>
    </source>
</evidence>
<gene>
    <name evidence="12" type="ORF">H1R20_g5908</name>
</gene>
<protein>
    <recommendedName>
        <fullName evidence="9">Kinetochore protein SPC25</fullName>
    </recommendedName>
</protein>
<keyword evidence="3 9" id="KW-0132">Cell division</keyword>
<evidence type="ECO:0000313" key="13">
    <source>
        <dbReference type="Proteomes" id="UP001140091"/>
    </source>
</evidence>
<dbReference type="AlphaFoldDB" id="A0A9W8JHV7"/>
<dbReference type="PANTHER" id="PTHR14281">
    <property type="entry name" value="KINETOCHORE PROTEIN SPC25-RELATED"/>
    <property type="match status" value="1"/>
</dbReference>
<dbReference type="GO" id="GO:0051301">
    <property type="term" value="P:cell division"/>
    <property type="evidence" value="ECO:0007669"/>
    <property type="project" value="UniProtKB-UniRule"/>
</dbReference>
<evidence type="ECO:0000313" key="12">
    <source>
        <dbReference type="EMBL" id="KAJ2931135.1"/>
    </source>
</evidence>
<dbReference type="GO" id="GO:0031262">
    <property type="term" value="C:Ndc80 complex"/>
    <property type="evidence" value="ECO:0007669"/>
    <property type="project" value="InterPro"/>
</dbReference>